<name>A0A0W0EVZ3_MONRR</name>
<comment type="caution">
    <text evidence="5">The sequence shown here is derived from an EMBL/GenBank/DDBJ whole genome shotgun (WGS) entry which is preliminary data.</text>
</comment>
<dbReference type="SUPFAM" id="SSF54928">
    <property type="entry name" value="RNA-binding domain, RBD"/>
    <property type="match status" value="1"/>
</dbReference>
<dbReference type="GO" id="GO:0003723">
    <property type="term" value="F:RNA binding"/>
    <property type="evidence" value="ECO:0007669"/>
    <property type="project" value="UniProtKB-UniRule"/>
</dbReference>
<evidence type="ECO:0000313" key="6">
    <source>
        <dbReference type="Proteomes" id="UP000054988"/>
    </source>
</evidence>
<dbReference type="InterPro" id="IPR012677">
    <property type="entry name" value="Nucleotide-bd_a/b_plait_sf"/>
</dbReference>
<keyword evidence="1 2" id="KW-0694">RNA-binding</keyword>
<dbReference type="SMART" id="SM00360">
    <property type="entry name" value="RRM"/>
    <property type="match status" value="1"/>
</dbReference>
<dbReference type="PROSITE" id="PS50102">
    <property type="entry name" value="RRM"/>
    <property type="match status" value="1"/>
</dbReference>
<dbReference type="EMBL" id="LATX01002493">
    <property type="protein sequence ID" value="KTB28225.1"/>
    <property type="molecule type" value="Genomic_DNA"/>
</dbReference>
<dbReference type="Pfam" id="PF00076">
    <property type="entry name" value="RRM_1"/>
    <property type="match status" value="1"/>
</dbReference>
<dbReference type="Gene3D" id="3.30.70.330">
    <property type="match status" value="1"/>
</dbReference>
<dbReference type="Proteomes" id="UP000054988">
    <property type="component" value="Unassembled WGS sequence"/>
</dbReference>
<evidence type="ECO:0000256" key="3">
    <source>
        <dbReference type="SAM" id="MobiDB-lite"/>
    </source>
</evidence>
<dbReference type="InterPro" id="IPR035979">
    <property type="entry name" value="RBD_domain_sf"/>
</dbReference>
<organism evidence="5 6">
    <name type="scientific">Moniliophthora roreri</name>
    <name type="common">Frosty pod rot fungus</name>
    <name type="synonym">Monilia roreri</name>
    <dbReference type="NCBI Taxonomy" id="221103"/>
    <lineage>
        <taxon>Eukaryota</taxon>
        <taxon>Fungi</taxon>
        <taxon>Dikarya</taxon>
        <taxon>Basidiomycota</taxon>
        <taxon>Agaricomycotina</taxon>
        <taxon>Agaricomycetes</taxon>
        <taxon>Agaricomycetidae</taxon>
        <taxon>Agaricales</taxon>
        <taxon>Marasmiineae</taxon>
        <taxon>Marasmiaceae</taxon>
        <taxon>Moniliophthora</taxon>
    </lineage>
</organism>
<dbReference type="AlphaFoldDB" id="A0A0W0EVZ3"/>
<evidence type="ECO:0000313" key="5">
    <source>
        <dbReference type="EMBL" id="KTB28225.1"/>
    </source>
</evidence>
<feature type="region of interest" description="Disordered" evidence="3">
    <location>
        <begin position="166"/>
        <end position="234"/>
    </location>
</feature>
<evidence type="ECO:0000256" key="2">
    <source>
        <dbReference type="PROSITE-ProRule" id="PRU00176"/>
    </source>
</evidence>
<dbReference type="InterPro" id="IPR000504">
    <property type="entry name" value="RRM_dom"/>
</dbReference>
<sequence length="321" mass="35135">MAVSAAELPIVVCLRSPKIKVRRVLVTLYLDEIGETFCEVLCTRVRIHNLVMRKDDGTQLQPGTEHESIKELEGAILPGAGADHQRSLPVAAEFPSELQGRGCFAAASIVMRDRDTGRSRGFGFVAFSNDQEAQVAITQLNEQELDGRRIKVNLVNVHVEGGGYFSGDGGGGGGYSQNNGDIDSPDQYHVEPASSPVNTVPDSYDTQSYYSPDHYIPSSQSIGTYGESDTDQSNNQILNNRYSYGYGNSRARWPSRNPFQVSSPAGGDDNDICPYCGKPRRESGQEFVKSTMHTASYQFPGGYCECRIQPDKRNRSRSGSA</sequence>
<proteinExistence type="predicted"/>
<protein>
    <recommendedName>
        <fullName evidence="4">RRM domain-containing protein</fullName>
    </recommendedName>
</protein>
<feature type="compositionally biased region" description="Gly residues" evidence="3">
    <location>
        <begin position="166"/>
        <end position="175"/>
    </location>
</feature>
<feature type="domain" description="RRM" evidence="4">
    <location>
        <begin position="110"/>
        <end position="157"/>
    </location>
</feature>
<dbReference type="eggNOG" id="KOG0118">
    <property type="taxonomic scope" value="Eukaryota"/>
</dbReference>
<dbReference type="PANTHER" id="PTHR48027">
    <property type="entry name" value="HETEROGENEOUS NUCLEAR RIBONUCLEOPROTEIN 87F-RELATED"/>
    <property type="match status" value="1"/>
</dbReference>
<evidence type="ECO:0000256" key="1">
    <source>
        <dbReference type="ARBA" id="ARBA00022884"/>
    </source>
</evidence>
<gene>
    <name evidence="5" type="ORF">WG66_19202</name>
</gene>
<dbReference type="InterPro" id="IPR052462">
    <property type="entry name" value="SLIRP/GR-RBP-like"/>
</dbReference>
<feature type="compositionally biased region" description="Polar residues" evidence="3">
    <location>
        <begin position="195"/>
        <end position="210"/>
    </location>
</feature>
<reference evidence="5 6" key="1">
    <citation type="submission" date="2015-12" db="EMBL/GenBank/DDBJ databases">
        <title>Draft genome sequence of Moniliophthora roreri, the causal agent of frosty pod rot of cacao.</title>
        <authorList>
            <person name="Aime M.C."/>
            <person name="Diaz-Valderrama J.R."/>
            <person name="Kijpornyongpan T."/>
            <person name="Phillips-Mora W."/>
        </authorList>
    </citation>
    <scope>NUCLEOTIDE SEQUENCE [LARGE SCALE GENOMIC DNA]</scope>
    <source>
        <strain evidence="5 6">MCA 2952</strain>
    </source>
</reference>
<evidence type="ECO:0000259" key="4">
    <source>
        <dbReference type="PROSITE" id="PS50102"/>
    </source>
</evidence>
<accession>A0A0W0EVZ3</accession>